<name>A0A195B1G0_9HYME</name>
<sequence>MPKHFNYDAKSRNASTLYDAQQTSSRSADDRVDMRQAPAARRLTQIARNEFNKEAEGLLCPWNRRLASEH</sequence>
<accession>A0A195B1G0</accession>
<gene>
    <name evidence="2" type="ORF">ALC53_10983</name>
</gene>
<organism evidence="2 3">
    <name type="scientific">Atta colombica</name>
    <dbReference type="NCBI Taxonomy" id="520822"/>
    <lineage>
        <taxon>Eukaryota</taxon>
        <taxon>Metazoa</taxon>
        <taxon>Ecdysozoa</taxon>
        <taxon>Arthropoda</taxon>
        <taxon>Hexapoda</taxon>
        <taxon>Insecta</taxon>
        <taxon>Pterygota</taxon>
        <taxon>Neoptera</taxon>
        <taxon>Endopterygota</taxon>
        <taxon>Hymenoptera</taxon>
        <taxon>Apocrita</taxon>
        <taxon>Aculeata</taxon>
        <taxon>Formicoidea</taxon>
        <taxon>Formicidae</taxon>
        <taxon>Myrmicinae</taxon>
        <taxon>Atta</taxon>
    </lineage>
</organism>
<dbReference type="EMBL" id="KQ976662">
    <property type="protein sequence ID" value="KYM78328.1"/>
    <property type="molecule type" value="Genomic_DNA"/>
</dbReference>
<feature type="compositionally biased region" description="Basic and acidic residues" evidence="1">
    <location>
        <begin position="1"/>
        <end position="11"/>
    </location>
</feature>
<feature type="compositionally biased region" description="Polar residues" evidence="1">
    <location>
        <begin position="12"/>
        <end position="26"/>
    </location>
</feature>
<evidence type="ECO:0000313" key="3">
    <source>
        <dbReference type="Proteomes" id="UP000078540"/>
    </source>
</evidence>
<keyword evidence="3" id="KW-1185">Reference proteome</keyword>
<reference evidence="2 3" key="1">
    <citation type="submission" date="2015-09" db="EMBL/GenBank/DDBJ databases">
        <title>Atta colombica WGS genome.</title>
        <authorList>
            <person name="Nygaard S."/>
            <person name="Hu H."/>
            <person name="Boomsma J."/>
            <person name="Zhang G."/>
        </authorList>
    </citation>
    <scope>NUCLEOTIDE SEQUENCE [LARGE SCALE GENOMIC DNA]</scope>
    <source>
        <strain evidence="2">Treedump-2</strain>
        <tissue evidence="2">Whole body</tissue>
    </source>
</reference>
<evidence type="ECO:0000256" key="1">
    <source>
        <dbReference type="SAM" id="MobiDB-lite"/>
    </source>
</evidence>
<proteinExistence type="predicted"/>
<protein>
    <submittedName>
        <fullName evidence="2">Uncharacterized protein</fullName>
    </submittedName>
</protein>
<evidence type="ECO:0000313" key="2">
    <source>
        <dbReference type="EMBL" id="KYM78328.1"/>
    </source>
</evidence>
<dbReference type="AlphaFoldDB" id="A0A195B1G0"/>
<dbReference type="Proteomes" id="UP000078540">
    <property type="component" value="Unassembled WGS sequence"/>
</dbReference>
<feature type="region of interest" description="Disordered" evidence="1">
    <location>
        <begin position="1"/>
        <end position="33"/>
    </location>
</feature>